<comment type="caution">
    <text evidence="14">The sequence shown here is derived from an EMBL/GenBank/DDBJ whole genome shotgun (WGS) entry which is preliminary data.</text>
</comment>
<evidence type="ECO:0000256" key="8">
    <source>
        <dbReference type="ARBA" id="ARBA00023136"/>
    </source>
</evidence>
<dbReference type="PANTHER" id="PTHR46062">
    <property type="entry name" value="STEROL REGULATORY ELEMENT-BINDING PROTEIN"/>
    <property type="match status" value="1"/>
</dbReference>
<keyword evidence="4" id="KW-0256">Endoplasmic reticulum</keyword>
<evidence type="ECO:0000256" key="2">
    <source>
        <dbReference type="ARBA" id="ARBA00004477"/>
    </source>
</evidence>
<comment type="subcellular location">
    <subcellularLocation>
        <location evidence="2">Endoplasmic reticulum membrane</location>
        <topology evidence="2">Multi-pass membrane protein</topology>
    </subcellularLocation>
    <subcellularLocation>
        <location evidence="1">Nucleus</location>
    </subcellularLocation>
</comment>
<dbReference type="SUPFAM" id="SSF47459">
    <property type="entry name" value="HLH, helix-loop-helix DNA-binding domain"/>
    <property type="match status" value="1"/>
</dbReference>
<keyword evidence="8" id="KW-0472">Membrane</keyword>
<accession>A0ABP1QWQ3</accession>
<feature type="compositionally biased region" description="Low complexity" evidence="12">
    <location>
        <begin position="166"/>
        <end position="177"/>
    </location>
</feature>
<dbReference type="EMBL" id="CAXLJM020000049">
    <property type="protein sequence ID" value="CAL8113674.1"/>
    <property type="molecule type" value="Genomic_DNA"/>
</dbReference>
<evidence type="ECO:0000256" key="12">
    <source>
        <dbReference type="SAM" id="MobiDB-lite"/>
    </source>
</evidence>
<dbReference type="SMART" id="SM00353">
    <property type="entry name" value="HLH"/>
    <property type="match status" value="1"/>
</dbReference>
<reference evidence="14 15" key="1">
    <citation type="submission" date="2024-08" db="EMBL/GenBank/DDBJ databases">
        <authorList>
            <person name="Cucini C."/>
            <person name="Frati F."/>
        </authorList>
    </citation>
    <scope>NUCLEOTIDE SEQUENCE [LARGE SCALE GENOMIC DNA]</scope>
</reference>
<feature type="compositionally biased region" description="Low complexity" evidence="12">
    <location>
        <begin position="292"/>
        <end position="315"/>
    </location>
</feature>
<evidence type="ECO:0000313" key="15">
    <source>
        <dbReference type="Proteomes" id="UP001642540"/>
    </source>
</evidence>
<evidence type="ECO:0000256" key="7">
    <source>
        <dbReference type="ARBA" id="ARBA00023125"/>
    </source>
</evidence>
<evidence type="ECO:0000256" key="10">
    <source>
        <dbReference type="ARBA" id="ARBA00023242"/>
    </source>
</evidence>
<evidence type="ECO:0000256" key="9">
    <source>
        <dbReference type="ARBA" id="ARBA00023163"/>
    </source>
</evidence>
<evidence type="ECO:0000256" key="6">
    <source>
        <dbReference type="ARBA" id="ARBA00023015"/>
    </source>
</evidence>
<keyword evidence="7" id="KW-0238">DNA-binding</keyword>
<feature type="region of interest" description="Disordered" evidence="12">
    <location>
        <begin position="292"/>
        <end position="319"/>
    </location>
</feature>
<keyword evidence="5" id="KW-1133">Transmembrane helix</keyword>
<keyword evidence="11" id="KW-0175">Coiled coil</keyword>
<keyword evidence="15" id="KW-1185">Reference proteome</keyword>
<dbReference type="InterPro" id="IPR036638">
    <property type="entry name" value="HLH_DNA-bd_sf"/>
</dbReference>
<dbReference type="Gene3D" id="4.10.280.10">
    <property type="entry name" value="Helix-loop-helix DNA-binding domain"/>
    <property type="match status" value="1"/>
</dbReference>
<keyword evidence="3" id="KW-0812">Transmembrane</keyword>
<keyword evidence="6" id="KW-0805">Transcription regulation</keyword>
<evidence type="ECO:0000256" key="1">
    <source>
        <dbReference type="ARBA" id="ARBA00004123"/>
    </source>
</evidence>
<feature type="compositionally biased region" description="Polar residues" evidence="12">
    <location>
        <begin position="17"/>
        <end position="30"/>
    </location>
</feature>
<dbReference type="InterPro" id="IPR011598">
    <property type="entry name" value="bHLH_dom"/>
</dbReference>
<dbReference type="PROSITE" id="PS50888">
    <property type="entry name" value="BHLH"/>
    <property type="match status" value="1"/>
</dbReference>
<dbReference type="Pfam" id="PF00010">
    <property type="entry name" value="HLH"/>
    <property type="match status" value="1"/>
</dbReference>
<evidence type="ECO:0000256" key="3">
    <source>
        <dbReference type="ARBA" id="ARBA00022692"/>
    </source>
</evidence>
<feature type="domain" description="BHLH" evidence="13">
    <location>
        <begin position="197"/>
        <end position="250"/>
    </location>
</feature>
<evidence type="ECO:0000313" key="14">
    <source>
        <dbReference type="EMBL" id="CAL8113674.1"/>
    </source>
</evidence>
<evidence type="ECO:0000256" key="4">
    <source>
        <dbReference type="ARBA" id="ARBA00022824"/>
    </source>
</evidence>
<keyword evidence="9" id="KW-0804">Transcription</keyword>
<name>A0ABP1QWQ3_9HEXA</name>
<feature type="coiled-coil region" evidence="11">
    <location>
        <begin position="240"/>
        <end position="267"/>
    </location>
</feature>
<feature type="region of interest" description="Disordered" evidence="12">
    <location>
        <begin position="164"/>
        <end position="205"/>
    </location>
</feature>
<protein>
    <recommendedName>
        <fullName evidence="13">BHLH domain-containing protein</fullName>
    </recommendedName>
</protein>
<evidence type="ECO:0000256" key="5">
    <source>
        <dbReference type="ARBA" id="ARBA00022989"/>
    </source>
</evidence>
<feature type="region of interest" description="Disordered" evidence="12">
    <location>
        <begin position="1"/>
        <end position="30"/>
    </location>
</feature>
<gene>
    <name evidence="14" type="ORF">ODALV1_LOCUS16122</name>
</gene>
<evidence type="ECO:0000259" key="13">
    <source>
        <dbReference type="PROSITE" id="PS50888"/>
    </source>
</evidence>
<sequence>MEELFPAESQMAPPQPQQVASPRQPQQLQMRTLACSPPSNQLFPQANWTELEPTLLSPESVKSVNSPPPQQLPLQPKPALQHIAPAPSPVISTQSSVVVQQANNVTTTTSPIINPFANVFINQHGTVVASQQQNQFIPTSAYNGVFPVILPQLLTVVDGKLPVPASKPSISSSGGSSSKRDKKKKNQESNLIPQTHNRRSSHNAIERRYRSSINDKILELKSLVISHSDPNEKVHKAAILRSSIETIKLLQSSNNRLEKENKMLRSRKCGVCGAEQETNASENLRELLINSPPISEHSNSSESGCSSGSSSPIGSPAEKRIGSGGSAAAPLVLFAVACGLFLINPGSETHHVVKREVVDALPQPHWFASYVPRITAMGLNLIVFLFLYKILGIFTSEKQEEKQEVLIHEPPSSFKRFVNYKEFLYTFLWSGKENKAVATAYMNGSKRAVDSLSREWYGYKIIQNSLSVNSQDLLVSGLILVNSKILVKRCYSRLKALSEKQDFSLHPLFDFGIHHIVNSTYSSTNAFTTEIPNGLLSNVMQGLKHECILKGITRLLVNGDKSTCTYFKNCLRVVVSEGKNPGIRDQLAEWWGCLLWVEAEWMANKRSGRTEPIEKLVKVVDSLWKRKIQGSKLETEQPVFKAVYYAHRVRREIIMGNRTFTNAEMNTLLNQASEALRDSINLTEKYATLQLVWTLVAEWILETRIELWEETGTADPEFCCNFSSDLDTLRSLCHHVPVCYTFHPTPNEEILNVHAWILIYCVCLQTSLPSVYLYEASLRLMSRASPGRTQQLLDASLKPPRLSNKHALLCVTGNSSEQTSEITQTDLEVTDGGKSCKSRVRGPSNLVREKRKALAMYLTCKHLPVHVITCPGEKAGMLRETIKLLEKFGDQKKINQCVDMIKSIVN</sequence>
<proteinExistence type="predicted"/>
<keyword evidence="10" id="KW-0539">Nucleus</keyword>
<organism evidence="14 15">
    <name type="scientific">Orchesella dallaii</name>
    <dbReference type="NCBI Taxonomy" id="48710"/>
    <lineage>
        <taxon>Eukaryota</taxon>
        <taxon>Metazoa</taxon>
        <taxon>Ecdysozoa</taxon>
        <taxon>Arthropoda</taxon>
        <taxon>Hexapoda</taxon>
        <taxon>Collembola</taxon>
        <taxon>Entomobryomorpha</taxon>
        <taxon>Entomobryoidea</taxon>
        <taxon>Orchesellidae</taxon>
        <taxon>Orchesellinae</taxon>
        <taxon>Orchesella</taxon>
    </lineage>
</organism>
<dbReference type="PANTHER" id="PTHR46062:SF1">
    <property type="entry name" value="LP12374P"/>
    <property type="match status" value="1"/>
</dbReference>
<dbReference type="Proteomes" id="UP001642540">
    <property type="component" value="Unassembled WGS sequence"/>
</dbReference>
<evidence type="ECO:0000256" key="11">
    <source>
        <dbReference type="SAM" id="Coils"/>
    </source>
</evidence>